<evidence type="ECO:0000313" key="3">
    <source>
        <dbReference type="EMBL" id="KKK62266.1"/>
    </source>
</evidence>
<dbReference type="Pfam" id="PF01105">
    <property type="entry name" value="EMP24_GP25L"/>
    <property type="match status" value="1"/>
</dbReference>
<accession>A0A0F8ZQT1</accession>
<reference evidence="3" key="1">
    <citation type="journal article" date="2015" name="Nature">
        <title>Complex archaea that bridge the gap between prokaryotes and eukaryotes.</title>
        <authorList>
            <person name="Spang A."/>
            <person name="Saw J.H."/>
            <person name="Jorgensen S.L."/>
            <person name="Zaremba-Niedzwiedzka K."/>
            <person name="Martijn J."/>
            <person name="Lind A.E."/>
            <person name="van Eijk R."/>
            <person name="Schleper C."/>
            <person name="Guy L."/>
            <person name="Ettema T.J."/>
        </authorList>
    </citation>
    <scope>NUCLEOTIDE SEQUENCE</scope>
</reference>
<evidence type="ECO:0000259" key="2">
    <source>
        <dbReference type="PROSITE" id="PS50866"/>
    </source>
</evidence>
<dbReference type="EMBL" id="LAZR01062075">
    <property type="protein sequence ID" value="KKK62266.1"/>
    <property type="molecule type" value="Genomic_DNA"/>
</dbReference>
<name>A0A0F8ZQT1_9ZZZZ</name>
<gene>
    <name evidence="3" type="ORF">LCGC14_3006050</name>
</gene>
<keyword evidence="1" id="KW-0812">Transmembrane</keyword>
<protein>
    <recommendedName>
        <fullName evidence="2">GOLD domain-containing protein</fullName>
    </recommendedName>
</protein>
<dbReference type="PROSITE" id="PS50866">
    <property type="entry name" value="GOLD"/>
    <property type="match status" value="1"/>
</dbReference>
<comment type="caution">
    <text evidence="3">The sequence shown here is derived from an EMBL/GenBank/DDBJ whole genome shotgun (WGS) entry which is preliminary data.</text>
</comment>
<dbReference type="Gene3D" id="2.60.120.680">
    <property type="entry name" value="GOLD domain"/>
    <property type="match status" value="1"/>
</dbReference>
<keyword evidence="1" id="KW-1133">Transmembrane helix</keyword>
<organism evidence="3">
    <name type="scientific">marine sediment metagenome</name>
    <dbReference type="NCBI Taxonomy" id="412755"/>
    <lineage>
        <taxon>unclassified sequences</taxon>
        <taxon>metagenomes</taxon>
        <taxon>ecological metagenomes</taxon>
    </lineage>
</organism>
<feature type="domain" description="GOLD" evidence="2">
    <location>
        <begin position="42"/>
        <end position="134"/>
    </location>
</feature>
<keyword evidence="1" id="KW-0472">Membrane</keyword>
<dbReference type="InterPro" id="IPR036598">
    <property type="entry name" value="GOLD_dom_sf"/>
</dbReference>
<feature type="transmembrane region" description="Helical" evidence="1">
    <location>
        <begin position="148"/>
        <end position="166"/>
    </location>
</feature>
<dbReference type="SUPFAM" id="SSF101576">
    <property type="entry name" value="Supernatant protein factor (SPF), C-terminal domain"/>
    <property type="match status" value="1"/>
</dbReference>
<dbReference type="AlphaFoldDB" id="A0A0F8ZQT1"/>
<sequence length="172" mass="19431">MKNKKNLLYFALSTIIILSFYNFRALALTNPDYTIQINAGNYWALNSDLSNGDTWSIEFEVTAGGNKDITVYVLDEENYYNFGASLSFSYYKYYQKYQSGLFGFTAPSFDTYYIIFDNSFSIITAKTVEINSQISYYTSGGGGGNIPGYNFIIIIGITIGISLILTKKIKYK</sequence>
<evidence type="ECO:0000256" key="1">
    <source>
        <dbReference type="SAM" id="Phobius"/>
    </source>
</evidence>
<dbReference type="InterPro" id="IPR009038">
    <property type="entry name" value="GOLD_dom"/>
</dbReference>
<proteinExistence type="predicted"/>